<proteinExistence type="predicted"/>
<dbReference type="RefSeq" id="WP_007622371.1">
    <property type="nucleotide sequence ID" value="NZ_BAEO01000053.1"/>
</dbReference>
<accession>K6YUS0</accession>
<dbReference type="Proteomes" id="UP000006327">
    <property type="component" value="Unassembled WGS sequence"/>
</dbReference>
<name>K6YUS0_9ALTE</name>
<reference evidence="1 2" key="1">
    <citation type="journal article" date="2017" name="Antonie Van Leeuwenhoek">
        <title>Rhizobium rhizosphaerae sp. nov., a novel species isolated from rice rhizosphere.</title>
        <authorList>
            <person name="Zhao J.J."/>
            <person name="Zhang J."/>
            <person name="Zhang R.J."/>
            <person name="Zhang C.W."/>
            <person name="Yin H.Q."/>
            <person name="Zhang X.X."/>
        </authorList>
    </citation>
    <scope>NUCLEOTIDE SEQUENCE [LARGE SCALE GENOMIC DNA]</scope>
    <source>
        <strain evidence="1 2">BSs20135</strain>
    </source>
</reference>
<dbReference type="STRING" id="493475.GARC_3493"/>
<dbReference type="EMBL" id="BAEO01000053">
    <property type="protein sequence ID" value="GAC20448.1"/>
    <property type="molecule type" value="Genomic_DNA"/>
</dbReference>
<dbReference type="AlphaFoldDB" id="K6YUS0"/>
<sequence>MTDEKFDSRITEKGITEFVYGISWQNTSKESLLRDGRTEIKRPREDPRFTQETPDRIAMQANNQTKLDLEDQAAEALKKRLSKEQLCAKGYEISNVIWKADSIRLLGYCF</sequence>
<comment type="caution">
    <text evidence="1">The sequence shown here is derived from an EMBL/GenBank/DDBJ whole genome shotgun (WGS) entry which is preliminary data.</text>
</comment>
<evidence type="ECO:0000313" key="1">
    <source>
        <dbReference type="EMBL" id="GAC20448.1"/>
    </source>
</evidence>
<organism evidence="1 2">
    <name type="scientific">Paraglaciecola arctica BSs20135</name>
    <dbReference type="NCBI Taxonomy" id="493475"/>
    <lineage>
        <taxon>Bacteria</taxon>
        <taxon>Pseudomonadati</taxon>
        <taxon>Pseudomonadota</taxon>
        <taxon>Gammaproteobacteria</taxon>
        <taxon>Alteromonadales</taxon>
        <taxon>Alteromonadaceae</taxon>
        <taxon>Paraglaciecola</taxon>
    </lineage>
</organism>
<protein>
    <submittedName>
        <fullName evidence="1">Uncharacterized protein</fullName>
    </submittedName>
</protein>
<keyword evidence="2" id="KW-1185">Reference proteome</keyword>
<evidence type="ECO:0000313" key="2">
    <source>
        <dbReference type="Proteomes" id="UP000006327"/>
    </source>
</evidence>
<gene>
    <name evidence="1" type="ORF">GARC_3493</name>
</gene>